<dbReference type="Proteomes" id="UP000236724">
    <property type="component" value="Unassembled WGS sequence"/>
</dbReference>
<protein>
    <recommendedName>
        <fullName evidence="3">Translocation and assembly module subunit TamA</fullName>
    </recommendedName>
    <alternativeName>
        <fullName evidence="9">Autotransporter assembly factor TamA</fullName>
    </alternativeName>
</protein>
<evidence type="ECO:0000256" key="5">
    <source>
        <dbReference type="ARBA" id="ARBA00022692"/>
    </source>
</evidence>
<feature type="domain" description="Bacterial surface antigen (D15)" evidence="11">
    <location>
        <begin position="472"/>
        <end position="666"/>
    </location>
</feature>
<dbReference type="GO" id="GO:0009306">
    <property type="term" value="P:protein secretion"/>
    <property type="evidence" value="ECO:0007669"/>
    <property type="project" value="TreeGrafter"/>
</dbReference>
<reference evidence="13 14" key="1">
    <citation type="submission" date="2016-10" db="EMBL/GenBank/DDBJ databases">
        <authorList>
            <person name="de Groot N.N."/>
        </authorList>
    </citation>
    <scope>NUCLEOTIDE SEQUENCE [LARGE SCALE GENOMIC DNA]</scope>
    <source>
        <strain evidence="13">MBHS1</strain>
    </source>
</reference>
<dbReference type="Pfam" id="PF01103">
    <property type="entry name" value="Omp85"/>
    <property type="match status" value="1"/>
</dbReference>
<proteinExistence type="inferred from homology"/>
<dbReference type="Gene3D" id="3.10.20.310">
    <property type="entry name" value="membrane protein fhac"/>
    <property type="match status" value="3"/>
</dbReference>
<keyword evidence="8" id="KW-0998">Cell outer membrane</keyword>
<evidence type="ECO:0000256" key="7">
    <source>
        <dbReference type="ARBA" id="ARBA00023136"/>
    </source>
</evidence>
<dbReference type="InterPro" id="IPR000184">
    <property type="entry name" value="Bac_surfAg_D15"/>
</dbReference>
<evidence type="ECO:0000256" key="4">
    <source>
        <dbReference type="ARBA" id="ARBA00022452"/>
    </source>
</evidence>
<dbReference type="Gene3D" id="2.40.160.50">
    <property type="entry name" value="membrane protein fhac: a member of the omp85/tpsb transporter family"/>
    <property type="match status" value="1"/>
</dbReference>
<evidence type="ECO:0000256" key="1">
    <source>
        <dbReference type="ARBA" id="ARBA00004442"/>
    </source>
</evidence>
<dbReference type="GO" id="GO:0097347">
    <property type="term" value="C:TAM protein secretion complex"/>
    <property type="evidence" value="ECO:0007669"/>
    <property type="project" value="TreeGrafter"/>
</dbReference>
<comment type="similarity">
    <text evidence="2">Belongs to the TamA family.</text>
</comment>
<keyword evidence="6" id="KW-0732">Signal</keyword>
<evidence type="ECO:0000259" key="12">
    <source>
        <dbReference type="Pfam" id="PF17243"/>
    </source>
</evidence>
<dbReference type="InterPro" id="IPR039910">
    <property type="entry name" value="D15-like"/>
</dbReference>
<keyword evidence="7" id="KW-0472">Membrane</keyword>
<evidence type="ECO:0000256" key="8">
    <source>
        <dbReference type="ARBA" id="ARBA00023237"/>
    </source>
</evidence>
<evidence type="ECO:0000256" key="9">
    <source>
        <dbReference type="ARBA" id="ARBA00033063"/>
    </source>
</evidence>
<evidence type="ECO:0000259" key="11">
    <source>
        <dbReference type="Pfam" id="PF01103"/>
    </source>
</evidence>
<comment type="subcellular location">
    <subcellularLocation>
        <location evidence="1">Cell outer membrane</location>
    </subcellularLocation>
</comment>
<dbReference type="OrthoDB" id="9769707at2"/>
<evidence type="ECO:0000313" key="14">
    <source>
        <dbReference type="Proteomes" id="UP000236724"/>
    </source>
</evidence>
<dbReference type="GO" id="GO:0009279">
    <property type="term" value="C:cell outer membrane"/>
    <property type="evidence" value="ECO:0007669"/>
    <property type="project" value="UniProtKB-SubCell"/>
</dbReference>
<keyword evidence="4" id="KW-1134">Transmembrane beta strand</keyword>
<comment type="subunit">
    <text evidence="10">Interacts with TamB to form the translocation and assembly module (TAM).</text>
</comment>
<accession>A0A1H6F6Z1</accession>
<gene>
    <name evidence="13" type="primary">tamA_1</name>
    <name evidence="13" type="ORF">MBHS_00688</name>
</gene>
<dbReference type="EMBL" id="FMSV02000123">
    <property type="protein sequence ID" value="SEH04836.1"/>
    <property type="molecule type" value="Genomic_DNA"/>
</dbReference>
<evidence type="ECO:0000256" key="10">
    <source>
        <dbReference type="ARBA" id="ARBA00093548"/>
    </source>
</evidence>
<dbReference type="Pfam" id="PF17243">
    <property type="entry name" value="POTRA_TamA_1"/>
    <property type="match status" value="1"/>
</dbReference>
<keyword evidence="5" id="KW-0812">Transmembrane</keyword>
<dbReference type="PANTHER" id="PTHR12815">
    <property type="entry name" value="SORTING AND ASSEMBLY MACHINERY SAMM50 PROTEIN FAMILY MEMBER"/>
    <property type="match status" value="1"/>
</dbReference>
<dbReference type="PANTHER" id="PTHR12815:SF47">
    <property type="entry name" value="TRANSLOCATION AND ASSEMBLY MODULE SUBUNIT TAMA"/>
    <property type="match status" value="1"/>
</dbReference>
<keyword evidence="14" id="KW-1185">Reference proteome</keyword>
<dbReference type="InterPro" id="IPR035243">
    <property type="entry name" value="TamA_POTRA_Dom_1"/>
</dbReference>
<name>A0A1H6F6Z1_9GAMM</name>
<feature type="domain" description="TamA POTRA" evidence="12">
    <location>
        <begin position="62"/>
        <end position="142"/>
    </location>
</feature>
<evidence type="ECO:0000256" key="3">
    <source>
        <dbReference type="ARBA" id="ARBA00015419"/>
    </source>
</evidence>
<evidence type="ECO:0000256" key="2">
    <source>
        <dbReference type="ARBA" id="ARBA00010248"/>
    </source>
</evidence>
<evidence type="ECO:0000313" key="13">
    <source>
        <dbReference type="EMBL" id="SEH04836.1"/>
    </source>
</evidence>
<evidence type="ECO:0000256" key="6">
    <source>
        <dbReference type="ARBA" id="ARBA00022729"/>
    </source>
</evidence>
<sequence>MAILLPSFIMLTTCLHFSPVLKRFALTGFFCLCGWIATPLWALEKKPEAAQNKPAKPSIALEVEIKGISGPLLDNARAYLSLEQQKNLDTLSAIRIKRLFKSAPKELSRALQTFGFYHAQIQTELREPDGQNKTWQAIFTVKQGKPVTLQIVEINLSGAGKDDAAFQQLLQQQAPKIGEVFRHKPYDLLKKNLQDLAEERGYFDANFTQHRVLVHKPSYQVDLFLHMETGARYRFGKVKFLQDYFQPALLEALIPFKPEEFYSTEKFLKFRSALGGSDYFQDIKLQSQRDRENQVVNIAVKLKRRNRRSYRVRMGYGTDTGVRVLLDMNYRYLNHYGHRFVPSLGWSFNRQRQIANLSYIIPLGDYRTDYVQTTLAYKGEDFYSSDMPFNGTETLDGRTRVVDSSITLAKYHPRHVAGLSLTEILSLTYLEEKYNLMPLLFSAATQEVLEELEGTDIGSLSPLRPHFKVLYAGLNWRYTQADQRLRASKGQQLELRLKAARKGWGSNVSFTQAWLKGRMIRRLAPRSRLLLRGDIAYTQVDTLDILGTFNANDLPKELQFRTGGDYSVRGYKYEEINGGDETLGSGKHMLVGSIEYEYRFLEQWSAAAFVDMGNVFNRFNKMQLKTGIGTGIRWQSPVGPVRLDIAYGLSKTSSPWRLHLNIGPDF</sequence>
<organism evidence="13 14">
    <name type="scientific">Candidatus Venteria ishoeyi</name>
    <dbReference type="NCBI Taxonomy" id="1899563"/>
    <lineage>
        <taxon>Bacteria</taxon>
        <taxon>Pseudomonadati</taxon>
        <taxon>Pseudomonadota</taxon>
        <taxon>Gammaproteobacteria</taxon>
        <taxon>Thiotrichales</taxon>
        <taxon>Thiotrichaceae</taxon>
        <taxon>Venteria</taxon>
    </lineage>
</organism>
<dbReference type="AlphaFoldDB" id="A0A1H6F6Z1"/>